<dbReference type="EMBL" id="MT142234">
    <property type="protein sequence ID" value="QJA76630.1"/>
    <property type="molecule type" value="Genomic_DNA"/>
</dbReference>
<accession>A0A6M3K2N1</accession>
<name>A0A6M3K2N1_9ZZZZ</name>
<gene>
    <name evidence="1" type="ORF">MM415A01475_0022</name>
</gene>
<sequence length="54" mass="6705">MSKINELWKDFDGRWPKPRKIENKKYEDKFINDLINTVIYKEIIKEKYEEANLE</sequence>
<proteinExistence type="predicted"/>
<organism evidence="1">
    <name type="scientific">viral metagenome</name>
    <dbReference type="NCBI Taxonomy" id="1070528"/>
    <lineage>
        <taxon>unclassified sequences</taxon>
        <taxon>metagenomes</taxon>
        <taxon>organismal metagenomes</taxon>
    </lineage>
</organism>
<dbReference type="AlphaFoldDB" id="A0A6M3K2N1"/>
<reference evidence="1" key="1">
    <citation type="submission" date="2020-03" db="EMBL/GenBank/DDBJ databases">
        <title>The deep terrestrial virosphere.</title>
        <authorList>
            <person name="Holmfeldt K."/>
            <person name="Nilsson E."/>
            <person name="Simone D."/>
            <person name="Lopez-Fernandez M."/>
            <person name="Wu X."/>
            <person name="de Brujin I."/>
            <person name="Lundin D."/>
            <person name="Andersson A."/>
            <person name="Bertilsson S."/>
            <person name="Dopson M."/>
        </authorList>
    </citation>
    <scope>NUCLEOTIDE SEQUENCE</scope>
    <source>
        <strain evidence="1">MM415A01475</strain>
    </source>
</reference>
<evidence type="ECO:0000313" key="1">
    <source>
        <dbReference type="EMBL" id="QJA76630.1"/>
    </source>
</evidence>
<protein>
    <submittedName>
        <fullName evidence="1">Uncharacterized protein</fullName>
    </submittedName>
</protein>